<dbReference type="InterPro" id="IPR024077">
    <property type="entry name" value="Neurolysin/TOP_dom2"/>
</dbReference>
<accession>A0A540X2X6</accession>
<keyword evidence="6 7" id="KW-0482">Metalloprotease</keyword>
<evidence type="ECO:0000313" key="10">
    <source>
        <dbReference type="Proteomes" id="UP000315369"/>
    </source>
</evidence>
<evidence type="ECO:0000256" key="1">
    <source>
        <dbReference type="ARBA" id="ARBA00006040"/>
    </source>
</evidence>
<evidence type="ECO:0000256" key="6">
    <source>
        <dbReference type="ARBA" id="ARBA00023049"/>
    </source>
</evidence>
<dbReference type="InterPro" id="IPR024079">
    <property type="entry name" value="MetalloPept_cat_dom_sf"/>
</dbReference>
<keyword evidence="2 7" id="KW-0645">Protease</keyword>
<name>A0A540X2X6_9BACT</name>
<evidence type="ECO:0000256" key="4">
    <source>
        <dbReference type="ARBA" id="ARBA00022801"/>
    </source>
</evidence>
<gene>
    <name evidence="9" type="ORF">FJV41_12495</name>
</gene>
<feature type="domain" description="Peptidase M3A/M3B catalytic" evidence="8">
    <location>
        <begin position="21"/>
        <end position="448"/>
    </location>
</feature>
<evidence type="ECO:0000256" key="5">
    <source>
        <dbReference type="ARBA" id="ARBA00022833"/>
    </source>
</evidence>
<keyword evidence="4 7" id="KW-0378">Hydrolase</keyword>
<dbReference type="GO" id="GO:0004222">
    <property type="term" value="F:metalloendopeptidase activity"/>
    <property type="evidence" value="ECO:0007669"/>
    <property type="project" value="InterPro"/>
</dbReference>
<proteinExistence type="inferred from homology"/>
<keyword evidence="3 7" id="KW-0479">Metal-binding</keyword>
<dbReference type="Gene3D" id="1.10.1370.10">
    <property type="entry name" value="Neurolysin, domain 3"/>
    <property type="match status" value="1"/>
</dbReference>
<dbReference type="Gene3D" id="3.40.390.10">
    <property type="entry name" value="Collagenase (Catalytic Domain)"/>
    <property type="match status" value="1"/>
</dbReference>
<dbReference type="InterPro" id="IPR001567">
    <property type="entry name" value="Pept_M3A_M3B_dom"/>
</dbReference>
<dbReference type="PANTHER" id="PTHR11804:SF84">
    <property type="entry name" value="SACCHAROLYSIN"/>
    <property type="match status" value="1"/>
</dbReference>
<dbReference type="CDD" id="cd06455">
    <property type="entry name" value="M3A_TOP"/>
    <property type="match status" value="1"/>
</dbReference>
<sequence length="462" mass="52659">HPPGPDGRVRLATDSSDLGPFMTYARDTAAREALWRLGRRRGHPRNLDTLARMLQARHALATLLGYPSWAAYAAEDKMVRRQQVAADFIEELAAAVDGRMRGEYATLLARKREQVPDATRVEPWEQAWLEDRVRAEQYRFDSRELRPYFEYTRVKQGVLDLTASLFGLTYRRVPDAPVWHPDVEVWDVYEGTERRGRFYLDMHPRPGKYTHAAQWDLAMGRAGKALPEGVLTCNFPRPGTRPALLQHSEVRTFFHEFGHLLHHVLGGRARWAGLSGTRTEVDFVEAPAQVLEEWAWSVESLQRFARHIDTDAPLPADLISRMRRADSFGKGLWVRQQLFYAAVSLNLHAGNPEGTDSTASVLALQERYLPFRAVNGTYAHLAFTQLDGDYSALYYAYLWSLVIARDLLTPFEEHGLMDVETAHRYRDTVLAPGGSKDAADLVRDFLGRGYDFGAYSRWLEGR</sequence>
<dbReference type="GO" id="GO:0006518">
    <property type="term" value="P:peptide metabolic process"/>
    <property type="evidence" value="ECO:0007669"/>
    <property type="project" value="TreeGrafter"/>
</dbReference>
<evidence type="ECO:0000313" key="9">
    <source>
        <dbReference type="EMBL" id="TQF15607.1"/>
    </source>
</evidence>
<evidence type="ECO:0000259" key="8">
    <source>
        <dbReference type="Pfam" id="PF01432"/>
    </source>
</evidence>
<comment type="similarity">
    <text evidence="1 7">Belongs to the peptidase M3 family.</text>
</comment>
<comment type="caution">
    <text evidence="9">The sequence shown here is derived from an EMBL/GenBank/DDBJ whole genome shotgun (WGS) entry which is preliminary data.</text>
</comment>
<dbReference type="EMBL" id="VIFM01000039">
    <property type="protein sequence ID" value="TQF15607.1"/>
    <property type="molecule type" value="Genomic_DNA"/>
</dbReference>
<dbReference type="InterPro" id="IPR045090">
    <property type="entry name" value="Pept_M3A_M3B"/>
</dbReference>
<dbReference type="Proteomes" id="UP000315369">
    <property type="component" value="Unassembled WGS sequence"/>
</dbReference>
<dbReference type="GO" id="GO:0006508">
    <property type="term" value="P:proteolysis"/>
    <property type="evidence" value="ECO:0007669"/>
    <property type="project" value="UniProtKB-KW"/>
</dbReference>
<dbReference type="Pfam" id="PF01432">
    <property type="entry name" value="Peptidase_M3"/>
    <property type="match status" value="1"/>
</dbReference>
<organism evidence="9 10">
    <name type="scientific">Myxococcus llanfairpwllgwyngyllgogerychwyrndrobwllllantysiliogogogochensis</name>
    <dbReference type="NCBI Taxonomy" id="2590453"/>
    <lineage>
        <taxon>Bacteria</taxon>
        <taxon>Pseudomonadati</taxon>
        <taxon>Myxococcota</taxon>
        <taxon>Myxococcia</taxon>
        <taxon>Myxococcales</taxon>
        <taxon>Cystobacterineae</taxon>
        <taxon>Myxococcaceae</taxon>
        <taxon>Myxococcus</taxon>
    </lineage>
</organism>
<feature type="non-terminal residue" evidence="9">
    <location>
        <position position="1"/>
    </location>
</feature>
<protein>
    <submittedName>
        <fullName evidence="9">Zn-dependent oligopeptidase</fullName>
    </submittedName>
</protein>
<dbReference type="SUPFAM" id="SSF55486">
    <property type="entry name" value="Metalloproteases ('zincins'), catalytic domain"/>
    <property type="match status" value="1"/>
</dbReference>
<keyword evidence="10" id="KW-1185">Reference proteome</keyword>
<dbReference type="OrthoDB" id="9773538at2"/>
<keyword evidence="5 7" id="KW-0862">Zinc</keyword>
<evidence type="ECO:0000256" key="7">
    <source>
        <dbReference type="RuleBase" id="RU003435"/>
    </source>
</evidence>
<dbReference type="PANTHER" id="PTHR11804">
    <property type="entry name" value="PROTEASE M3 THIMET OLIGOPEPTIDASE-RELATED"/>
    <property type="match status" value="1"/>
</dbReference>
<comment type="cofactor">
    <cofactor evidence="7">
        <name>Zn(2+)</name>
        <dbReference type="ChEBI" id="CHEBI:29105"/>
    </cofactor>
    <text evidence="7">Binds 1 zinc ion.</text>
</comment>
<reference evidence="9 10" key="1">
    <citation type="submission" date="2019-06" db="EMBL/GenBank/DDBJ databases">
        <authorList>
            <person name="Livingstone P."/>
            <person name="Whitworth D."/>
        </authorList>
    </citation>
    <scope>NUCLEOTIDE SEQUENCE [LARGE SCALE GENOMIC DNA]</scope>
    <source>
        <strain evidence="9 10">AM401</strain>
    </source>
</reference>
<evidence type="ECO:0000256" key="2">
    <source>
        <dbReference type="ARBA" id="ARBA00022670"/>
    </source>
</evidence>
<evidence type="ECO:0000256" key="3">
    <source>
        <dbReference type="ARBA" id="ARBA00022723"/>
    </source>
</evidence>
<dbReference type="AlphaFoldDB" id="A0A540X2X6"/>
<dbReference type="GO" id="GO:0046872">
    <property type="term" value="F:metal ion binding"/>
    <property type="evidence" value="ECO:0007669"/>
    <property type="project" value="UniProtKB-UniRule"/>
</dbReference>
<dbReference type="RefSeq" id="WP_141642682.1">
    <property type="nucleotide sequence ID" value="NZ_VIFM01000039.1"/>
</dbReference>